<reference evidence="1" key="1">
    <citation type="submission" date="2022-02" db="EMBL/GenBank/DDBJ databases">
        <title>Plant Genome Project.</title>
        <authorList>
            <person name="Zhang R.-G."/>
        </authorList>
    </citation>
    <scope>NUCLEOTIDE SEQUENCE</scope>
    <source>
        <strain evidence="1">AT1</strain>
    </source>
</reference>
<evidence type="ECO:0000313" key="1">
    <source>
        <dbReference type="EMBL" id="KAI8561709.1"/>
    </source>
</evidence>
<proteinExistence type="predicted"/>
<evidence type="ECO:0000313" key="2">
    <source>
        <dbReference type="Proteomes" id="UP001062846"/>
    </source>
</evidence>
<dbReference type="Proteomes" id="UP001062846">
    <property type="component" value="Chromosome 4"/>
</dbReference>
<organism evidence="1 2">
    <name type="scientific">Rhododendron molle</name>
    <name type="common">Chinese azalea</name>
    <name type="synonym">Azalea mollis</name>
    <dbReference type="NCBI Taxonomy" id="49168"/>
    <lineage>
        <taxon>Eukaryota</taxon>
        <taxon>Viridiplantae</taxon>
        <taxon>Streptophyta</taxon>
        <taxon>Embryophyta</taxon>
        <taxon>Tracheophyta</taxon>
        <taxon>Spermatophyta</taxon>
        <taxon>Magnoliopsida</taxon>
        <taxon>eudicotyledons</taxon>
        <taxon>Gunneridae</taxon>
        <taxon>Pentapetalae</taxon>
        <taxon>asterids</taxon>
        <taxon>Ericales</taxon>
        <taxon>Ericaceae</taxon>
        <taxon>Ericoideae</taxon>
        <taxon>Rhodoreae</taxon>
        <taxon>Rhododendron</taxon>
    </lineage>
</organism>
<sequence>MIYSSRAKIEQSGPTESEEAYEVIEIGKGQSYVGRNQHMRRKLNNLPKPILELPRSYFPTSMGFFSVGSKIYMVGGGEITFGLKDSASRRCYVLDACDDPIYRIRDVPPMNCEKLRPIVLGPLKGKFYVLDQTLASGDLEEFDPKTESWTLLPPPPIIPLVHVLNILRRSLMITRTSLLPLLRTKFFSQPVKAYLPKKWAHWSSLGGEVEFPFRKQSVLMDGFWYAFPSIYRSLVLAFSFDWDKGFRELGVMLPSWLGKYEAAGIMVPMGNKIFTQQNP</sequence>
<gene>
    <name evidence="1" type="ORF">RHMOL_Rhmol04G0361700</name>
</gene>
<accession>A0ACC0P965</accession>
<keyword evidence="2" id="KW-1185">Reference proteome</keyword>
<name>A0ACC0P965_RHOML</name>
<dbReference type="EMBL" id="CM046391">
    <property type="protein sequence ID" value="KAI8561709.1"/>
    <property type="molecule type" value="Genomic_DNA"/>
</dbReference>
<comment type="caution">
    <text evidence="1">The sequence shown here is derived from an EMBL/GenBank/DDBJ whole genome shotgun (WGS) entry which is preliminary data.</text>
</comment>
<protein>
    <submittedName>
        <fullName evidence="1">Uncharacterized protein</fullName>
    </submittedName>
</protein>